<reference evidence="2" key="2">
    <citation type="journal article" date="2007" name="Science">
        <title>Draft genome sequence of the sexually transmitted pathogen Trichomonas vaginalis.</title>
        <authorList>
            <person name="Carlton J.M."/>
            <person name="Hirt R.P."/>
            <person name="Silva J.C."/>
            <person name="Delcher A.L."/>
            <person name="Schatz M."/>
            <person name="Zhao Q."/>
            <person name="Wortman J.R."/>
            <person name="Bidwell S.L."/>
            <person name="Alsmark U.C.M."/>
            <person name="Besteiro S."/>
            <person name="Sicheritz-Ponten T."/>
            <person name="Noel C.J."/>
            <person name="Dacks J.B."/>
            <person name="Foster P.G."/>
            <person name="Simillion C."/>
            <person name="Van de Peer Y."/>
            <person name="Miranda-Saavedra D."/>
            <person name="Barton G.J."/>
            <person name="Westrop G.D."/>
            <person name="Mueller S."/>
            <person name="Dessi D."/>
            <person name="Fiori P.L."/>
            <person name="Ren Q."/>
            <person name="Paulsen I."/>
            <person name="Zhang H."/>
            <person name="Bastida-Corcuera F.D."/>
            <person name="Simoes-Barbosa A."/>
            <person name="Brown M.T."/>
            <person name="Hayes R.D."/>
            <person name="Mukherjee M."/>
            <person name="Okumura C.Y."/>
            <person name="Schneider R."/>
            <person name="Smith A.J."/>
            <person name="Vanacova S."/>
            <person name="Villalvazo M."/>
            <person name="Haas B.J."/>
            <person name="Pertea M."/>
            <person name="Feldblyum T.V."/>
            <person name="Utterback T.R."/>
            <person name="Shu C.L."/>
            <person name="Osoegawa K."/>
            <person name="de Jong P.J."/>
            <person name="Hrdy I."/>
            <person name="Horvathova L."/>
            <person name="Zubacova Z."/>
            <person name="Dolezal P."/>
            <person name="Malik S.B."/>
            <person name="Logsdon J.M. Jr."/>
            <person name="Henze K."/>
            <person name="Gupta A."/>
            <person name="Wang C.C."/>
            <person name="Dunne R.L."/>
            <person name="Upcroft J.A."/>
            <person name="Upcroft P."/>
            <person name="White O."/>
            <person name="Salzberg S.L."/>
            <person name="Tang P."/>
            <person name="Chiu C.-H."/>
            <person name="Lee Y.-S."/>
            <person name="Embley T.M."/>
            <person name="Coombs G.H."/>
            <person name="Mottram J.C."/>
            <person name="Tachezy J."/>
            <person name="Fraser-Liggett C.M."/>
            <person name="Johnson P.J."/>
        </authorList>
    </citation>
    <scope>NUCLEOTIDE SEQUENCE [LARGE SCALE GENOMIC DNA]</scope>
    <source>
        <strain evidence="2">G3</strain>
    </source>
</reference>
<reference evidence="2" key="1">
    <citation type="submission" date="2006-10" db="EMBL/GenBank/DDBJ databases">
        <authorList>
            <person name="Amadeo P."/>
            <person name="Zhao Q."/>
            <person name="Wortman J."/>
            <person name="Fraser-Liggett C."/>
            <person name="Carlton J."/>
        </authorList>
    </citation>
    <scope>NUCLEOTIDE SEQUENCE</scope>
    <source>
        <strain evidence="2">G3</strain>
    </source>
</reference>
<organism evidence="2 3">
    <name type="scientific">Trichomonas vaginalis (strain ATCC PRA-98 / G3)</name>
    <dbReference type="NCBI Taxonomy" id="412133"/>
    <lineage>
        <taxon>Eukaryota</taxon>
        <taxon>Metamonada</taxon>
        <taxon>Parabasalia</taxon>
        <taxon>Trichomonadida</taxon>
        <taxon>Trichomonadidae</taxon>
        <taxon>Trichomonas</taxon>
    </lineage>
</organism>
<feature type="coiled-coil region" evidence="1">
    <location>
        <begin position="197"/>
        <end position="247"/>
    </location>
</feature>
<gene>
    <name evidence="2" type="ORF">TVAG_186370</name>
</gene>
<name>A2D8T0_TRIV3</name>
<dbReference type="PANTHER" id="PTHR47026:SF2">
    <property type="entry name" value="FLAGELLAR ASSOCIATED PROTEIN"/>
    <property type="match status" value="1"/>
</dbReference>
<accession>A2D8T0</accession>
<keyword evidence="3" id="KW-1185">Reference proteome</keyword>
<feature type="coiled-coil region" evidence="1">
    <location>
        <begin position="122"/>
        <end position="149"/>
    </location>
</feature>
<dbReference type="KEGG" id="tva:5468891"/>
<evidence type="ECO:0000313" key="2">
    <source>
        <dbReference type="EMBL" id="EAY23329.1"/>
    </source>
</evidence>
<sequence>MSESNEERRKNEFPRDSLVFRSQVSVLDFDKEDDPETYGGMAMERIYKNLENFLLNGSIPNSNEQKTVIRYLQHKNVEAISNGDYKEAGKFEDLKKKFSDACVVFETKKAIRNETISIKNDISDLKLQLEIIEKQYQEKIDKAKEKDKQEIDRLKRCHEDELKQFNIYWSNPENTLEFAKSSAELNGLRKKQKLLLIVKEFEAAEAVRAEARKLERKESNDANKAIRQAMETKREALEQKFEAELLRVRQHSIKIVEELKIQQAKEEAILIARIKKLENDKGNISVAPRNRDKTPDNVISPRSRAVMSTFKNSTAPKRLMLKPLSPATLKPSRLQILTKSNETFG</sequence>
<evidence type="ECO:0000256" key="1">
    <source>
        <dbReference type="SAM" id="Coils"/>
    </source>
</evidence>
<dbReference type="VEuPathDB" id="TrichDB:TVAG_186370"/>
<dbReference type="InParanoid" id="A2D8T0"/>
<dbReference type="Proteomes" id="UP000001542">
    <property type="component" value="Unassembled WGS sequence"/>
</dbReference>
<dbReference type="PANTHER" id="PTHR47026">
    <property type="entry name" value="PIGMENTOSA GTPASE REGULATOR-LIKE PROTEIN, PUTATIVE-RELATED"/>
    <property type="match status" value="1"/>
</dbReference>
<dbReference type="VEuPathDB" id="TrichDB:TVAGG3_0387990"/>
<protein>
    <submittedName>
        <fullName evidence="2">Uncharacterized protein</fullName>
    </submittedName>
</protein>
<proteinExistence type="predicted"/>
<keyword evidence="1" id="KW-0175">Coiled coil</keyword>
<dbReference type="AlphaFoldDB" id="A2D8T0"/>
<evidence type="ECO:0000313" key="3">
    <source>
        <dbReference type="Proteomes" id="UP000001542"/>
    </source>
</evidence>
<dbReference type="RefSeq" id="XP_001584315.1">
    <property type="nucleotide sequence ID" value="XM_001584265.1"/>
</dbReference>
<dbReference type="EMBL" id="DS113179">
    <property type="protein sequence ID" value="EAY23329.1"/>
    <property type="molecule type" value="Genomic_DNA"/>
</dbReference>